<evidence type="ECO:0000313" key="4">
    <source>
        <dbReference type="EMBL" id="CAI8003443.1"/>
    </source>
</evidence>
<evidence type="ECO:0000256" key="2">
    <source>
        <dbReference type="SAM" id="SignalP"/>
    </source>
</evidence>
<dbReference type="AlphaFoldDB" id="A0AA35R3Z6"/>
<proteinExistence type="predicted"/>
<evidence type="ECO:0000313" key="5">
    <source>
        <dbReference type="Proteomes" id="UP001174909"/>
    </source>
</evidence>
<feature type="signal peptide" evidence="2">
    <location>
        <begin position="1"/>
        <end position="18"/>
    </location>
</feature>
<dbReference type="Proteomes" id="UP001174909">
    <property type="component" value="Unassembled WGS sequence"/>
</dbReference>
<feature type="chain" id="PRO_5041466243" evidence="2">
    <location>
        <begin position="19"/>
        <end position="111"/>
    </location>
</feature>
<dbReference type="Gene3D" id="1.10.238.220">
    <property type="match status" value="1"/>
</dbReference>
<dbReference type="GO" id="GO:0046872">
    <property type="term" value="F:metal ion binding"/>
    <property type="evidence" value="ECO:0007669"/>
    <property type="project" value="UniProtKB-KW"/>
</dbReference>
<feature type="domain" description="PP2A regulatory subunit B'' EF-hand" evidence="3">
    <location>
        <begin position="47"/>
        <end position="104"/>
    </location>
</feature>
<comment type="caution">
    <text evidence="4">The sequence shown here is derived from an EMBL/GenBank/DDBJ whole genome shotgun (WGS) entry which is preliminary data.</text>
</comment>
<protein>
    <submittedName>
        <fullName evidence="4">Serine/threonine-protein phosphatase 2A regulatory subunit B'' subunit beta</fullName>
    </submittedName>
</protein>
<keyword evidence="1" id="KW-0479">Metal-binding</keyword>
<accession>A0AA35R3Z6</accession>
<name>A0AA35R3Z6_GEOBA</name>
<dbReference type="GO" id="GO:0019888">
    <property type="term" value="F:protein phosphatase regulator activity"/>
    <property type="evidence" value="ECO:0007669"/>
    <property type="project" value="TreeGrafter"/>
</dbReference>
<sequence length="111" mass="12394">PLFTFSLSLLSFPSYLLPSLPAPSILPLLCPSLPSSLLYRVTRHCHDEPARFVKLMATEGRSYLTESDFELLMQDIVDTHPGLAFLATAPEFHARYIETVSHDIIASHTPL</sequence>
<keyword evidence="5" id="KW-1185">Reference proteome</keyword>
<keyword evidence="2" id="KW-0732">Signal</keyword>
<dbReference type="GO" id="GO:0000159">
    <property type="term" value="C:protein phosphatase type 2A complex"/>
    <property type="evidence" value="ECO:0007669"/>
    <property type="project" value="TreeGrafter"/>
</dbReference>
<dbReference type="PANTHER" id="PTHR14095">
    <property type="entry name" value="PHOSPHATASE 2A REGULATORY SUBUNIT-RELATED"/>
    <property type="match status" value="1"/>
</dbReference>
<dbReference type="PANTHER" id="PTHR14095:SF0">
    <property type="entry name" value="MIP22305P"/>
    <property type="match status" value="1"/>
</dbReference>
<organism evidence="4 5">
    <name type="scientific">Geodia barretti</name>
    <name type="common">Barrett's horny sponge</name>
    <dbReference type="NCBI Taxonomy" id="519541"/>
    <lineage>
        <taxon>Eukaryota</taxon>
        <taxon>Metazoa</taxon>
        <taxon>Porifera</taxon>
        <taxon>Demospongiae</taxon>
        <taxon>Heteroscleromorpha</taxon>
        <taxon>Tetractinellida</taxon>
        <taxon>Astrophorina</taxon>
        <taxon>Geodiidae</taxon>
        <taxon>Geodia</taxon>
    </lineage>
</organism>
<feature type="non-terminal residue" evidence="4">
    <location>
        <position position="111"/>
    </location>
</feature>
<evidence type="ECO:0000259" key="3">
    <source>
        <dbReference type="Pfam" id="PF17958"/>
    </source>
</evidence>
<reference evidence="4" key="1">
    <citation type="submission" date="2023-03" db="EMBL/GenBank/DDBJ databases">
        <authorList>
            <person name="Steffen K."/>
            <person name="Cardenas P."/>
        </authorList>
    </citation>
    <scope>NUCLEOTIDE SEQUENCE</scope>
</reference>
<dbReference type="EMBL" id="CASHTH010000520">
    <property type="protein sequence ID" value="CAI8003443.1"/>
    <property type="molecule type" value="Genomic_DNA"/>
</dbReference>
<evidence type="ECO:0000256" key="1">
    <source>
        <dbReference type="ARBA" id="ARBA00022723"/>
    </source>
</evidence>
<dbReference type="InterPro" id="IPR041534">
    <property type="entry name" value="EF-hand_13"/>
</dbReference>
<dbReference type="Pfam" id="PF17958">
    <property type="entry name" value="EF-hand_13"/>
    <property type="match status" value="1"/>
</dbReference>
<gene>
    <name evidence="4" type="ORF">GBAR_LOCUS3651</name>
</gene>